<reference evidence="3 4" key="1">
    <citation type="submission" date="2016-07" db="EMBL/GenBank/DDBJ databases">
        <title>Genome and transcriptome analysis of iron-reducing fermentative bacteria Anoxybacter fermentans.</title>
        <authorList>
            <person name="Zeng X."/>
            <person name="Shao Z."/>
        </authorList>
    </citation>
    <scope>NUCLEOTIDE SEQUENCE [LARGE SCALE GENOMIC DNA]</scope>
    <source>
        <strain evidence="3 4">DY22613</strain>
    </source>
</reference>
<evidence type="ECO:0000313" key="4">
    <source>
        <dbReference type="Proteomes" id="UP000267250"/>
    </source>
</evidence>
<dbReference type="InterPro" id="IPR024083">
    <property type="entry name" value="Fumarase/histidase_N"/>
</dbReference>
<dbReference type="Gene3D" id="1.20.200.10">
    <property type="entry name" value="Fumarase/aspartase (Central domain)"/>
    <property type="match status" value="1"/>
</dbReference>
<gene>
    <name evidence="3" type="ORF">BBF96_04580</name>
</gene>
<evidence type="ECO:0000259" key="2">
    <source>
        <dbReference type="Pfam" id="PF00206"/>
    </source>
</evidence>
<dbReference type="SUPFAM" id="SSF48557">
    <property type="entry name" value="L-aspartase-like"/>
    <property type="match status" value="1"/>
</dbReference>
<dbReference type="Gene3D" id="1.10.275.10">
    <property type="entry name" value="Fumarase/aspartase (N-terminal domain)"/>
    <property type="match status" value="1"/>
</dbReference>
<feature type="domain" description="Fumarate lyase N-terminal" evidence="2">
    <location>
        <begin position="3"/>
        <end position="74"/>
    </location>
</feature>
<dbReference type="KEGG" id="aft:BBF96_04580"/>
<dbReference type="AlphaFoldDB" id="A0A3Q9HPS5"/>
<accession>A0A3Q9HPS5</accession>
<evidence type="ECO:0000313" key="3">
    <source>
        <dbReference type="EMBL" id="AZR72729.1"/>
    </source>
</evidence>
<dbReference type="RefSeq" id="WP_164730905.1">
    <property type="nucleotide sequence ID" value="NZ_CP016379.1"/>
</dbReference>
<dbReference type="Proteomes" id="UP000267250">
    <property type="component" value="Chromosome"/>
</dbReference>
<evidence type="ECO:0000256" key="1">
    <source>
        <dbReference type="ARBA" id="ARBA00023239"/>
    </source>
</evidence>
<keyword evidence="4" id="KW-1185">Reference proteome</keyword>
<sequence>MEDIIGREIAGDLHIGRSRNDIDITLYCMALSERVLQLMEWICNFEVLLQSSRENNDTVMPDYTYNQRAQPTILNYFSSPFNGIVINTYKAV</sequence>
<dbReference type="InterPro" id="IPR008948">
    <property type="entry name" value="L-Aspartase-like"/>
</dbReference>
<organism evidence="3 4">
    <name type="scientific">Anoxybacter fermentans</name>
    <dbReference type="NCBI Taxonomy" id="1323375"/>
    <lineage>
        <taxon>Bacteria</taxon>
        <taxon>Bacillati</taxon>
        <taxon>Bacillota</taxon>
        <taxon>Clostridia</taxon>
        <taxon>Halanaerobiales</taxon>
        <taxon>Anoxybacter</taxon>
    </lineage>
</organism>
<protein>
    <recommendedName>
        <fullName evidence="2">Fumarate lyase N-terminal domain-containing protein</fullName>
    </recommendedName>
</protein>
<dbReference type="EMBL" id="CP016379">
    <property type="protein sequence ID" value="AZR72729.1"/>
    <property type="molecule type" value="Genomic_DNA"/>
</dbReference>
<dbReference type="InterPro" id="IPR022761">
    <property type="entry name" value="Fumarate_lyase_N"/>
</dbReference>
<keyword evidence="1" id="KW-0456">Lyase</keyword>
<dbReference type="Pfam" id="PF00206">
    <property type="entry name" value="Lyase_1"/>
    <property type="match status" value="1"/>
</dbReference>
<proteinExistence type="predicted"/>
<name>A0A3Q9HPS5_9FIRM</name>
<dbReference type="GO" id="GO:0016829">
    <property type="term" value="F:lyase activity"/>
    <property type="evidence" value="ECO:0007669"/>
    <property type="project" value="UniProtKB-KW"/>
</dbReference>
<dbReference type="PRINTS" id="PR00145">
    <property type="entry name" value="ARGSUCLYASE"/>
</dbReference>